<reference evidence="1" key="2">
    <citation type="submission" date="2020-05" db="EMBL/GenBank/DDBJ databases">
        <authorList>
            <person name="Kim H.-S."/>
            <person name="Proctor R.H."/>
            <person name="Brown D.W."/>
        </authorList>
    </citation>
    <scope>NUCLEOTIDE SEQUENCE</scope>
    <source>
        <strain evidence="1">NRRL 45417</strain>
    </source>
</reference>
<proteinExistence type="predicted"/>
<reference evidence="1" key="1">
    <citation type="journal article" date="2020" name="BMC Genomics">
        <title>Correction to: Identification and distribution of gene clusters required for synthesis of sphingolipid metabolism inhibitors in diverse species of the filamentous fungus Fusarium.</title>
        <authorList>
            <person name="Kim H.S."/>
            <person name="Lohmar J.M."/>
            <person name="Busman M."/>
            <person name="Brown D.W."/>
            <person name="Naumann T.A."/>
            <person name="Divon H.H."/>
            <person name="Lysoe E."/>
            <person name="Uhlig S."/>
            <person name="Proctor R.H."/>
        </authorList>
    </citation>
    <scope>NUCLEOTIDE SEQUENCE</scope>
    <source>
        <strain evidence="1">NRRL 45417</strain>
    </source>
</reference>
<dbReference type="AlphaFoldDB" id="A0A8H4X3J0"/>
<keyword evidence="2" id="KW-1185">Reference proteome</keyword>
<name>A0A8H4X3J0_9HYPO</name>
<organism evidence="1 2">
    <name type="scientific">Fusarium gaditjirri</name>
    <dbReference type="NCBI Taxonomy" id="282569"/>
    <lineage>
        <taxon>Eukaryota</taxon>
        <taxon>Fungi</taxon>
        <taxon>Dikarya</taxon>
        <taxon>Ascomycota</taxon>
        <taxon>Pezizomycotina</taxon>
        <taxon>Sordariomycetes</taxon>
        <taxon>Hypocreomycetidae</taxon>
        <taxon>Hypocreales</taxon>
        <taxon>Nectriaceae</taxon>
        <taxon>Fusarium</taxon>
        <taxon>Fusarium nisikadoi species complex</taxon>
    </lineage>
</organism>
<accession>A0A8H4X3J0</accession>
<sequence length="105" mass="11572">MSFADYKTLTNSAQTLQQVQSEPENNYLRPYVDVSYSFSNPASADTTRPIVEHLNSSPVPAVASVLYNNLPPEPDSDALAEMTTYIALLTRVSFNPLGLSTYKKP</sequence>
<evidence type="ECO:0000313" key="1">
    <source>
        <dbReference type="EMBL" id="KAF4960095.1"/>
    </source>
</evidence>
<protein>
    <submittedName>
        <fullName evidence="1">Uncharacterized protein</fullName>
    </submittedName>
</protein>
<dbReference type="Proteomes" id="UP000604273">
    <property type="component" value="Unassembled WGS sequence"/>
</dbReference>
<comment type="caution">
    <text evidence="1">The sequence shown here is derived from an EMBL/GenBank/DDBJ whole genome shotgun (WGS) entry which is preliminary data.</text>
</comment>
<evidence type="ECO:0000313" key="2">
    <source>
        <dbReference type="Proteomes" id="UP000604273"/>
    </source>
</evidence>
<dbReference type="EMBL" id="JABFAI010000026">
    <property type="protein sequence ID" value="KAF4960095.1"/>
    <property type="molecule type" value="Genomic_DNA"/>
</dbReference>
<gene>
    <name evidence="1" type="ORF">FGADI_1113</name>
</gene>